<sequence length="257" mass="29195">MEFRGLMGGFYRISEWIMRLSVTNVLWIVTAFPVFFFVLNLFVATDEQQVQAFLLAIAVLAPFTLFPSTSAMFALARKWVTGDGDVPLLKTFFRSYKENYLQSMIGGIFFMVLLTVLFFNFRFYAGQTGYTGLLAYLFIALTVMAFLAVFNFFCIIVHLHMKTLQLIKNALLITIGQPVRTVLIGVSNVVVLYISIFQFTFLLPFFTGSLIAIVTFWHFHNGFRKIMTKQEELEAKRAEQAEQAAAEADAENGQAGR</sequence>
<reference evidence="3 4" key="1">
    <citation type="submission" date="2019-05" db="EMBL/GenBank/DDBJ databases">
        <authorList>
            <person name="Narsing Rao M.P."/>
            <person name="Li W.J."/>
        </authorList>
    </citation>
    <scope>NUCLEOTIDE SEQUENCE [LARGE SCALE GENOMIC DNA]</scope>
    <source>
        <strain evidence="3 4">SYSU_K30003</strain>
    </source>
</reference>
<keyword evidence="2" id="KW-0472">Membrane</keyword>
<dbReference type="OrthoDB" id="2182676at2"/>
<gene>
    <name evidence="3" type="ORF">FE782_02590</name>
</gene>
<evidence type="ECO:0000313" key="4">
    <source>
        <dbReference type="Proteomes" id="UP000309676"/>
    </source>
</evidence>
<feature type="region of interest" description="Disordered" evidence="1">
    <location>
        <begin position="237"/>
        <end position="257"/>
    </location>
</feature>
<feature type="transmembrane region" description="Helical" evidence="2">
    <location>
        <begin position="50"/>
        <end position="75"/>
    </location>
</feature>
<protein>
    <submittedName>
        <fullName evidence="3">DUF624 domain-containing protein</fullName>
    </submittedName>
</protein>
<proteinExistence type="predicted"/>
<dbReference type="RefSeq" id="WP_138192181.1">
    <property type="nucleotide sequence ID" value="NZ_VCIW01000001.1"/>
</dbReference>
<keyword evidence="2" id="KW-0812">Transmembrane</keyword>
<dbReference type="Pfam" id="PF04854">
    <property type="entry name" value="DUF624"/>
    <property type="match status" value="1"/>
</dbReference>
<feature type="compositionally biased region" description="Low complexity" evidence="1">
    <location>
        <begin position="241"/>
        <end position="257"/>
    </location>
</feature>
<feature type="transmembrane region" description="Helical" evidence="2">
    <location>
        <begin position="21"/>
        <end position="44"/>
    </location>
</feature>
<accession>A0A5R9GIU3</accession>
<dbReference type="AlphaFoldDB" id="A0A5R9GIU3"/>
<keyword evidence="2" id="KW-1133">Transmembrane helix</keyword>
<feature type="transmembrane region" description="Helical" evidence="2">
    <location>
        <begin position="171"/>
        <end position="195"/>
    </location>
</feature>
<evidence type="ECO:0000256" key="2">
    <source>
        <dbReference type="SAM" id="Phobius"/>
    </source>
</evidence>
<keyword evidence="4" id="KW-1185">Reference proteome</keyword>
<feature type="transmembrane region" description="Helical" evidence="2">
    <location>
        <begin position="100"/>
        <end position="121"/>
    </location>
</feature>
<feature type="transmembrane region" description="Helical" evidence="2">
    <location>
        <begin position="133"/>
        <end position="159"/>
    </location>
</feature>
<name>A0A5R9GIU3_9BACL</name>
<comment type="caution">
    <text evidence="3">The sequence shown here is derived from an EMBL/GenBank/DDBJ whole genome shotgun (WGS) entry which is preliminary data.</text>
</comment>
<feature type="transmembrane region" description="Helical" evidence="2">
    <location>
        <begin position="201"/>
        <end position="219"/>
    </location>
</feature>
<dbReference type="InterPro" id="IPR006938">
    <property type="entry name" value="DUF624"/>
</dbReference>
<dbReference type="EMBL" id="VCIW01000001">
    <property type="protein sequence ID" value="TLS54250.1"/>
    <property type="molecule type" value="Genomic_DNA"/>
</dbReference>
<evidence type="ECO:0000313" key="3">
    <source>
        <dbReference type="EMBL" id="TLS54250.1"/>
    </source>
</evidence>
<dbReference type="Proteomes" id="UP000309676">
    <property type="component" value="Unassembled WGS sequence"/>
</dbReference>
<organism evidence="3 4">
    <name type="scientific">Paenibacillus antri</name>
    <dbReference type="NCBI Taxonomy" id="2582848"/>
    <lineage>
        <taxon>Bacteria</taxon>
        <taxon>Bacillati</taxon>
        <taxon>Bacillota</taxon>
        <taxon>Bacilli</taxon>
        <taxon>Bacillales</taxon>
        <taxon>Paenibacillaceae</taxon>
        <taxon>Paenibacillus</taxon>
    </lineage>
</organism>
<evidence type="ECO:0000256" key="1">
    <source>
        <dbReference type="SAM" id="MobiDB-lite"/>
    </source>
</evidence>